<feature type="region of interest" description="Disordered" evidence="1">
    <location>
        <begin position="1012"/>
        <end position="1040"/>
    </location>
</feature>
<dbReference type="OMA" id="AFCTECD"/>
<feature type="region of interest" description="Disordered" evidence="1">
    <location>
        <begin position="205"/>
        <end position="269"/>
    </location>
</feature>
<feature type="domain" description="WRKY19-like zinc finger" evidence="2">
    <location>
        <begin position="438"/>
        <end position="462"/>
    </location>
</feature>
<feature type="region of interest" description="Disordered" evidence="1">
    <location>
        <begin position="171"/>
        <end position="193"/>
    </location>
</feature>
<feature type="compositionally biased region" description="Polar residues" evidence="1">
    <location>
        <begin position="909"/>
        <end position="926"/>
    </location>
</feature>
<dbReference type="Proteomes" id="UP000054558">
    <property type="component" value="Unassembled WGS sequence"/>
</dbReference>
<protein>
    <recommendedName>
        <fullName evidence="2">WRKY19-like zinc finger domain-containing protein</fullName>
    </recommendedName>
</protein>
<gene>
    <name evidence="3" type="ORF">KFL_003790090</name>
</gene>
<reference evidence="3 4" key="1">
    <citation type="journal article" date="2014" name="Nat. Commun.">
        <title>Klebsormidium flaccidum genome reveals primary factors for plant terrestrial adaptation.</title>
        <authorList>
            <person name="Hori K."/>
            <person name="Maruyama F."/>
            <person name="Fujisawa T."/>
            <person name="Togashi T."/>
            <person name="Yamamoto N."/>
            <person name="Seo M."/>
            <person name="Sato S."/>
            <person name="Yamada T."/>
            <person name="Mori H."/>
            <person name="Tajima N."/>
            <person name="Moriyama T."/>
            <person name="Ikeuchi M."/>
            <person name="Watanabe M."/>
            <person name="Wada H."/>
            <person name="Kobayashi K."/>
            <person name="Saito M."/>
            <person name="Masuda T."/>
            <person name="Sasaki-Sekimoto Y."/>
            <person name="Mashiguchi K."/>
            <person name="Awai K."/>
            <person name="Shimojima M."/>
            <person name="Masuda S."/>
            <person name="Iwai M."/>
            <person name="Nobusawa T."/>
            <person name="Narise T."/>
            <person name="Kondo S."/>
            <person name="Saito H."/>
            <person name="Sato R."/>
            <person name="Murakawa M."/>
            <person name="Ihara Y."/>
            <person name="Oshima-Yamada Y."/>
            <person name="Ohtaka K."/>
            <person name="Satoh M."/>
            <person name="Sonobe K."/>
            <person name="Ishii M."/>
            <person name="Ohtani R."/>
            <person name="Kanamori-Sato M."/>
            <person name="Honoki R."/>
            <person name="Miyazaki D."/>
            <person name="Mochizuki H."/>
            <person name="Umetsu J."/>
            <person name="Higashi K."/>
            <person name="Shibata D."/>
            <person name="Kamiya Y."/>
            <person name="Sato N."/>
            <person name="Nakamura Y."/>
            <person name="Tabata S."/>
            <person name="Ida S."/>
            <person name="Kurokawa K."/>
            <person name="Ohta H."/>
        </authorList>
    </citation>
    <scope>NUCLEOTIDE SEQUENCE [LARGE SCALE GENOMIC DNA]</scope>
    <source>
        <strain evidence="3 4">NIES-2285</strain>
    </source>
</reference>
<name>A0A1Y1IFG4_KLENI</name>
<feature type="region of interest" description="Disordered" evidence="1">
    <location>
        <begin position="794"/>
        <end position="813"/>
    </location>
</feature>
<dbReference type="Pfam" id="PF24906">
    <property type="entry name" value="Zf_WRKY19"/>
    <property type="match status" value="7"/>
</dbReference>
<dbReference type="PANTHER" id="PTHR31827">
    <property type="entry name" value="EMB|CAB89363.1"/>
    <property type="match status" value="1"/>
</dbReference>
<evidence type="ECO:0000256" key="1">
    <source>
        <dbReference type="SAM" id="MobiDB-lite"/>
    </source>
</evidence>
<sequence length="1283" mass="133315">MGSYYGPYEASSSDMLHTQHPTDFEMDHFLSLGSSPLLGPTGKGLGGGMKELGDSLDADAGGRTVRAGRVSMFGDLVPISEAYPVPNSEPLTSFLNGPDGHAPGDEAFGKSLHEPNLLESFLEKEHPPSAALREDGVDGMQTGERMPPPYREGFEGSAHGGLRSVHQTRDFMSGGHPSQGMYDGSVHQAGGYEGSAHRGHVFEASGHGFEGSAHRGQAFDGSGHHSRGYDGSTHHSRGFAGSSHRVSGFEGLGHHGQAFEGSHHSQGYEGSVTGISAFPQGGQVSSSPPTGGVQQRGGFVTGGGLFLLRNRGARWVVPRGGVLNSVLVQGPNFLPNGQRMCAWRGCEIAARGRTAFCIVHGGGKKCTTEDCSNAAEGRTKFCKAHGGGKTCSVEGCPKSAEGKAQMCIAHGGGRRCKAEGCTHSARGSSGLCIRHGGGKRCQRENCQRSAEGHTQLCISHGGGRRCQALGCTKGAQGSTNFCKAHGGGRRCVMPGCTKGAEGRTPFCKAHGGGNRCSYEGGQACTRSVHGGTKFCVAHGGGKRCKFLGCTKSARGRTDFCVRHGGGKRCVAPGCDKSAQGKTDLCKAHGGGKKCQYKADDFLSPCERFARGKTGLCAAHMALMKKKEKEQAEELGVPENGMQLGTPGGPQGLWMRAGGEGPEANQLFYHVFAPNDQFGAARAQVGVDEFEDQKMPFIAMPLGPPDADSNKFGEGRVRGGGGAAQLLNAPPVSSGLADMDVQKLDEVNAFRQAEASRIVSLYNQNASPDVRHVVGAAHETLSAGGGVFGWASHRGQEGVAESGPESVGGSSSGRLTDALFSEAYPGSGDERVRGESSVLTWLQSGLPLEKLSSGYGFSDSGSSHGGGGGSTHAGSLFTSHLGGGGQKEEGSKHGGDEMGGSRGFVGHESMNLSNSGRGLSRGTNSSGIVDPSQGGMSSQGSAHMGAPLPTVEAFLAGFEAGRKRGGAGSSLSAGAVRNPPRGGAFQSFSDGGLLSRRPFKPDLRGWEFGVNNNQPGLGHEQGPSAHNSHGLGTNPGPGAREALGSLRRLQERQWQEVQRGRASGDVSMMDQVASLSSPVWLADDAGEMPPPRSAGGGRAHGYGGPFMTRRSREDLQQAPPASGGAPFLDAPRRFHFDADSDQETSTFAGSILTHGGLGEDESVRGGNAFYTDEPLASETLNHLMLRDEPERAPSPATVAFVATSMMDSPAVAPLPKSLEGLGPDDLGPDLEHGTFSGMMASIINNSPQLNVQFQPTSVGMQKLDLPEPAADNVLSNVSGVFEHV</sequence>
<dbReference type="InterPro" id="IPR056866">
    <property type="entry name" value="Znf_WRKY19"/>
</dbReference>
<dbReference type="EMBL" id="DF237328">
    <property type="protein sequence ID" value="GAQ87821.1"/>
    <property type="molecule type" value="Genomic_DNA"/>
</dbReference>
<dbReference type="OrthoDB" id="77038at2759"/>
<feature type="region of interest" description="Disordered" evidence="1">
    <location>
        <begin position="858"/>
        <end position="942"/>
    </location>
</feature>
<feature type="domain" description="WRKY19-like zinc finger" evidence="2">
    <location>
        <begin position="488"/>
        <end position="512"/>
    </location>
</feature>
<keyword evidence="4" id="KW-1185">Reference proteome</keyword>
<feature type="domain" description="WRKY19-like zinc finger" evidence="2">
    <location>
        <begin position="463"/>
        <end position="487"/>
    </location>
</feature>
<organism evidence="3 4">
    <name type="scientific">Klebsormidium nitens</name>
    <name type="common">Green alga</name>
    <name type="synonym">Ulothrix nitens</name>
    <dbReference type="NCBI Taxonomy" id="105231"/>
    <lineage>
        <taxon>Eukaryota</taxon>
        <taxon>Viridiplantae</taxon>
        <taxon>Streptophyta</taxon>
        <taxon>Klebsormidiophyceae</taxon>
        <taxon>Klebsormidiales</taxon>
        <taxon>Klebsormidiaceae</taxon>
        <taxon>Klebsormidium</taxon>
    </lineage>
</organism>
<feature type="compositionally biased region" description="Low complexity" evidence="1">
    <location>
        <begin position="796"/>
        <end position="812"/>
    </location>
</feature>
<feature type="domain" description="WRKY19-like zinc finger" evidence="2">
    <location>
        <begin position="413"/>
        <end position="437"/>
    </location>
</feature>
<evidence type="ECO:0000313" key="3">
    <source>
        <dbReference type="EMBL" id="GAQ87821.1"/>
    </source>
</evidence>
<dbReference type="PANTHER" id="PTHR31827:SF1">
    <property type="entry name" value="EMB|CAB89363.1"/>
    <property type="match status" value="1"/>
</dbReference>
<accession>A0A1Y1IFG4</accession>
<feature type="domain" description="WRKY19-like zinc finger" evidence="2">
    <location>
        <begin position="566"/>
        <end position="590"/>
    </location>
</feature>
<feature type="domain" description="WRKY19-like zinc finger" evidence="2">
    <location>
        <begin position="541"/>
        <end position="565"/>
    </location>
</feature>
<evidence type="ECO:0000313" key="4">
    <source>
        <dbReference type="Proteomes" id="UP000054558"/>
    </source>
</evidence>
<feature type="compositionally biased region" description="Basic and acidic residues" evidence="1">
    <location>
        <begin position="885"/>
        <end position="895"/>
    </location>
</feature>
<dbReference type="STRING" id="105231.A0A1Y1IFG4"/>
<evidence type="ECO:0000259" key="2">
    <source>
        <dbReference type="Pfam" id="PF24906"/>
    </source>
</evidence>
<feature type="domain" description="WRKY19-like zinc finger" evidence="2">
    <location>
        <begin position="388"/>
        <end position="412"/>
    </location>
</feature>
<proteinExistence type="predicted"/>